<reference evidence="4" key="1">
    <citation type="journal article" date="2014" name="Int. J. Syst. Evol. Microbiol.">
        <title>Complete genome sequence of Corynebacterium casei LMG S-19264T (=DSM 44701T), isolated from a smear-ripened cheese.</title>
        <authorList>
            <consortium name="US DOE Joint Genome Institute (JGI-PGF)"/>
            <person name="Walter F."/>
            <person name="Albersmeier A."/>
            <person name="Kalinowski J."/>
            <person name="Ruckert C."/>
        </authorList>
    </citation>
    <scope>NUCLEOTIDE SEQUENCE</scope>
    <source>
        <strain evidence="4">JCM 13583</strain>
    </source>
</reference>
<comment type="caution">
    <text evidence="4">The sequence shown here is derived from an EMBL/GenBank/DDBJ whole genome shotgun (WGS) entry which is preliminary data.</text>
</comment>
<gene>
    <name evidence="4" type="ORF">GCM10007108_13290</name>
</gene>
<proteinExistence type="predicted"/>
<reference evidence="4" key="2">
    <citation type="submission" date="2022-09" db="EMBL/GenBank/DDBJ databases">
        <authorList>
            <person name="Sun Q."/>
            <person name="Ohkuma M."/>
        </authorList>
    </citation>
    <scope>NUCLEOTIDE SEQUENCE</scope>
    <source>
        <strain evidence="4">JCM 13583</strain>
    </source>
</reference>
<name>A0AA37BRY3_9ARCH</name>
<dbReference type="Pfam" id="PF13439">
    <property type="entry name" value="Glyco_transf_4"/>
    <property type="match status" value="1"/>
</dbReference>
<dbReference type="InterPro" id="IPR028098">
    <property type="entry name" value="Glyco_trans_4-like_N"/>
</dbReference>
<keyword evidence="5" id="KW-1185">Reference proteome</keyword>
<evidence type="ECO:0000259" key="3">
    <source>
        <dbReference type="Pfam" id="PF13439"/>
    </source>
</evidence>
<accession>A0AA37BRY3</accession>
<dbReference type="InterPro" id="IPR001296">
    <property type="entry name" value="Glyco_trans_1"/>
</dbReference>
<protein>
    <submittedName>
        <fullName evidence="4">Group 1 glycosyl transferase</fullName>
    </submittedName>
</protein>
<dbReference type="Proteomes" id="UP000632195">
    <property type="component" value="Unassembled WGS sequence"/>
</dbReference>
<dbReference type="Pfam" id="PF00534">
    <property type="entry name" value="Glycos_transf_1"/>
    <property type="match status" value="1"/>
</dbReference>
<keyword evidence="1 4" id="KW-0808">Transferase</keyword>
<dbReference type="GO" id="GO:0016757">
    <property type="term" value="F:glycosyltransferase activity"/>
    <property type="evidence" value="ECO:0007669"/>
    <property type="project" value="InterPro"/>
</dbReference>
<dbReference type="Gene3D" id="3.40.50.2000">
    <property type="entry name" value="Glycogen Phosphorylase B"/>
    <property type="match status" value="2"/>
</dbReference>
<dbReference type="RefSeq" id="WP_188681467.1">
    <property type="nucleotide sequence ID" value="NZ_BMNY01000002.1"/>
</dbReference>
<dbReference type="PANTHER" id="PTHR46401:SF2">
    <property type="entry name" value="GLYCOSYLTRANSFERASE WBBK-RELATED"/>
    <property type="match status" value="1"/>
</dbReference>
<dbReference type="SUPFAM" id="SSF53756">
    <property type="entry name" value="UDP-Glycosyltransferase/glycogen phosphorylase"/>
    <property type="match status" value="1"/>
</dbReference>
<evidence type="ECO:0000256" key="1">
    <source>
        <dbReference type="ARBA" id="ARBA00022679"/>
    </source>
</evidence>
<sequence>MSIGKVVLVSDQPITTGIGRYAWALAKALSKKQIDVSLIYNGYFDPGYKGEYFDVIESSIFKKTTNYLAIPLARKMNSVALKFYAKEYEDSIVHFCGSDYSGLKLFNNTVATIHDVRFDLLFDFKSGGFIRNLLDSIYRDFINLKMLRDVRSAAKIISISNVVKSQLERHRIRSQVIHHWIDSSVFKKRDKALSRRKLGLPENSKLILNVSNGTKNKALSFLQETVNLLPEGYMLIKIGTPLKGRNILNVGKVPDELYPLYFNASDLYLNVSTFEGFGIPQIEALGSGLPVLARDISINREVLAEAGMYFDAYIEPHDLAQVVVHSIEEYERDGLGDKMEKVARRLNEDTAISEYLKVYSSIGH</sequence>
<dbReference type="PANTHER" id="PTHR46401">
    <property type="entry name" value="GLYCOSYLTRANSFERASE WBBK-RELATED"/>
    <property type="match status" value="1"/>
</dbReference>
<evidence type="ECO:0000259" key="2">
    <source>
        <dbReference type="Pfam" id="PF00534"/>
    </source>
</evidence>
<feature type="domain" description="Glycosyltransferase subfamily 4-like N-terminal" evidence="3">
    <location>
        <begin position="17"/>
        <end position="183"/>
    </location>
</feature>
<evidence type="ECO:0000313" key="4">
    <source>
        <dbReference type="EMBL" id="GGM76566.1"/>
    </source>
</evidence>
<organism evidence="4 5">
    <name type="scientific">Thermogymnomonas acidicola</name>
    <dbReference type="NCBI Taxonomy" id="399579"/>
    <lineage>
        <taxon>Archaea</taxon>
        <taxon>Methanobacteriati</taxon>
        <taxon>Thermoplasmatota</taxon>
        <taxon>Thermoplasmata</taxon>
        <taxon>Thermoplasmatales</taxon>
        <taxon>Thermogymnomonas</taxon>
    </lineage>
</organism>
<evidence type="ECO:0000313" key="5">
    <source>
        <dbReference type="Proteomes" id="UP000632195"/>
    </source>
</evidence>
<dbReference type="EMBL" id="BMNY01000002">
    <property type="protein sequence ID" value="GGM76566.1"/>
    <property type="molecule type" value="Genomic_DNA"/>
</dbReference>
<dbReference type="AlphaFoldDB" id="A0AA37BRY3"/>
<feature type="domain" description="Glycosyl transferase family 1" evidence="2">
    <location>
        <begin position="192"/>
        <end position="337"/>
    </location>
</feature>